<protein>
    <submittedName>
        <fullName evidence="1">Uncharacterized protein</fullName>
    </submittedName>
</protein>
<dbReference type="PIRSF" id="PIRSF018637">
    <property type="entry name" value="TrmK"/>
    <property type="match status" value="1"/>
</dbReference>
<dbReference type="Gene3D" id="3.40.50.150">
    <property type="entry name" value="Vaccinia Virus protein VP39"/>
    <property type="match status" value="1"/>
</dbReference>
<dbReference type="eggNOG" id="COG2384">
    <property type="taxonomic scope" value="Bacteria"/>
</dbReference>
<sequence>MNIGARLEAIGRLVPQNVSIADIGTDHAYLPTWLVERGVIIKAVAGDITEGPCAAARNTVAMYGMNDKIEVRMGNGLSIIEPGETDVIIIAGMGAGTMIEILEASLETAQKARKLILQPMAGASSLRRWVNANGWRIDDEVLVEEGRHLYEIIVLERGAEAAFTVLECEIGPRLLEQRPPLFKKHFAKVCGQYQKMLLNMCRSAEARQSEKYQEIYTLLQELEELGDGSYGK</sequence>
<dbReference type="PANTHER" id="PTHR38451:SF1">
    <property type="entry name" value="TRNA (ADENINE(22)-N(1))-METHYLTRANSFERASE"/>
    <property type="match status" value="1"/>
</dbReference>
<organism evidence="1">
    <name type="scientific">Phascolarctobacterium faecium</name>
    <dbReference type="NCBI Taxonomy" id="33025"/>
    <lineage>
        <taxon>Bacteria</taxon>
        <taxon>Bacillati</taxon>
        <taxon>Bacillota</taxon>
        <taxon>Negativicutes</taxon>
        <taxon>Acidaminococcales</taxon>
        <taxon>Acidaminococcaceae</taxon>
        <taxon>Phascolarctobacterium</taxon>
    </lineage>
</organism>
<dbReference type="GO" id="GO:0160105">
    <property type="term" value="F:tRNA (adenine(22)-N1)-methyltransferase activity"/>
    <property type="evidence" value="ECO:0007669"/>
    <property type="project" value="InterPro"/>
</dbReference>
<dbReference type="STRING" id="1262914.BN533_00496"/>
<dbReference type="RefSeq" id="WP_021717399.1">
    <property type="nucleotide sequence ID" value="NZ_CATZQN010000011.1"/>
</dbReference>
<dbReference type="PANTHER" id="PTHR38451">
    <property type="entry name" value="TRNA (ADENINE(22)-N(1))-METHYLTRANSFERASE"/>
    <property type="match status" value="1"/>
</dbReference>
<dbReference type="Pfam" id="PF04816">
    <property type="entry name" value="TrmK"/>
    <property type="match status" value="1"/>
</dbReference>
<dbReference type="SUPFAM" id="SSF53335">
    <property type="entry name" value="S-adenosyl-L-methionine-dependent methyltransferases"/>
    <property type="match status" value="1"/>
</dbReference>
<comment type="caution">
    <text evidence="1">The sequence shown here is derived from an EMBL/GenBank/DDBJ whole genome shotgun (WGS) entry which is preliminary data.</text>
</comment>
<dbReference type="AlphaFoldDB" id="R6I596"/>
<dbReference type="EMBL" id="CBDS010000032">
    <property type="protein sequence ID" value="CDB45368.1"/>
    <property type="molecule type" value="Genomic_DNA"/>
</dbReference>
<dbReference type="InterPro" id="IPR006901">
    <property type="entry name" value="TrmK"/>
</dbReference>
<reference evidence="1" key="1">
    <citation type="submission" date="2012-11" db="EMBL/GenBank/DDBJ databases">
        <title>Dependencies among metagenomic species, viruses, plasmids and units of genetic variation.</title>
        <authorList>
            <person name="Nielsen H.B."/>
            <person name="Almeida M."/>
            <person name="Juncker A.S."/>
            <person name="Rasmussen S."/>
            <person name="Li J."/>
            <person name="Sunagawa S."/>
            <person name="Plichta D."/>
            <person name="Gautier L."/>
            <person name="Le Chatelier E."/>
            <person name="Peletier E."/>
            <person name="Bonde I."/>
            <person name="Nielsen T."/>
            <person name="Manichanh C."/>
            <person name="Arumugam M."/>
            <person name="Batto J."/>
            <person name="Santos M.B.Q.D."/>
            <person name="Blom N."/>
            <person name="Borruel N."/>
            <person name="Burgdorf K.S."/>
            <person name="Boumezbeur F."/>
            <person name="Casellas F."/>
            <person name="Dore J."/>
            <person name="Guarner F."/>
            <person name="Hansen T."/>
            <person name="Hildebrand F."/>
            <person name="Kaas R.S."/>
            <person name="Kennedy S."/>
            <person name="Kristiansen K."/>
            <person name="Kultima J.R."/>
            <person name="Leonard P."/>
            <person name="Levenez F."/>
            <person name="Lund O."/>
            <person name="Moumen B."/>
            <person name="Le Paslier D."/>
            <person name="Pons N."/>
            <person name="Pedersen O."/>
            <person name="Prifti E."/>
            <person name="Qin J."/>
            <person name="Raes J."/>
            <person name="Tap J."/>
            <person name="Tims S."/>
            <person name="Ussery D.W."/>
            <person name="Yamada T."/>
            <person name="MetaHit consortium"/>
            <person name="Renault P."/>
            <person name="Sicheritz-Ponten T."/>
            <person name="Bork P."/>
            <person name="Wang J."/>
            <person name="Brunak S."/>
            <person name="Ehrlich S.D."/>
        </authorList>
    </citation>
    <scope>NUCLEOTIDE SEQUENCE [LARGE SCALE GENOMIC DNA]</scope>
</reference>
<gene>
    <name evidence="1" type="ORF">BN533_00496</name>
</gene>
<evidence type="ECO:0000313" key="1">
    <source>
        <dbReference type="EMBL" id="CDB45368.1"/>
    </source>
</evidence>
<name>R6I596_9FIRM</name>
<dbReference type="HOGENOM" id="CLU_071037_1_0_9"/>
<proteinExistence type="predicted"/>
<accession>R6I596</accession>
<dbReference type="InterPro" id="IPR029063">
    <property type="entry name" value="SAM-dependent_MTases_sf"/>
</dbReference>